<proteinExistence type="predicted"/>
<name>A0ABV5GW49_9FLAO</name>
<dbReference type="Proteomes" id="UP001589590">
    <property type="component" value="Unassembled WGS sequence"/>
</dbReference>
<dbReference type="Pfam" id="PF00582">
    <property type="entry name" value="Usp"/>
    <property type="match status" value="1"/>
</dbReference>
<evidence type="ECO:0000313" key="2">
    <source>
        <dbReference type="EMBL" id="MFB9103726.1"/>
    </source>
</evidence>
<dbReference type="EMBL" id="JBHMFA010000001">
    <property type="protein sequence ID" value="MFB9103726.1"/>
    <property type="molecule type" value="Genomic_DNA"/>
</dbReference>
<dbReference type="SUPFAM" id="SSF52402">
    <property type="entry name" value="Adenine nucleotide alpha hydrolases-like"/>
    <property type="match status" value="1"/>
</dbReference>
<organism evidence="2 3">
    <name type="scientific">Algibacter miyuki</name>
    <dbReference type="NCBI Taxonomy" id="1306933"/>
    <lineage>
        <taxon>Bacteria</taxon>
        <taxon>Pseudomonadati</taxon>
        <taxon>Bacteroidota</taxon>
        <taxon>Flavobacteriia</taxon>
        <taxon>Flavobacteriales</taxon>
        <taxon>Flavobacteriaceae</taxon>
        <taxon>Algibacter</taxon>
    </lineage>
</organism>
<sequence length="270" mass="29826">MKKLKILVLADLKKHTNSTVKSAVSLSKLINAKVDLFHVKKATDVIASDSQLSAMRTINEEQNQARNQLATVLNPFAENYNVNITSRVGMGHVKSEIEAYIKTSNPDIIVLGQRQSKTLKIAGDNVTDFILKTYNGTVMIASSENGLEPESDLHIGFLNGNTTTSNTAITNDLLAQTNTPLKSFNIVSNADQKAAQTSNSTNKTIDYVFEKNDNTIKNLSHYLEKNQVNLLLINRDNNTESKSEKSEIKDVINKVNISLFITSNTQKQAI</sequence>
<comment type="caution">
    <text evidence="2">The sequence shown here is derived from an EMBL/GenBank/DDBJ whole genome shotgun (WGS) entry which is preliminary data.</text>
</comment>
<feature type="domain" description="UspA" evidence="1">
    <location>
        <begin position="5"/>
        <end position="140"/>
    </location>
</feature>
<evidence type="ECO:0000259" key="1">
    <source>
        <dbReference type="Pfam" id="PF00582"/>
    </source>
</evidence>
<dbReference type="RefSeq" id="WP_290269503.1">
    <property type="nucleotide sequence ID" value="NZ_JAUFQP010000007.1"/>
</dbReference>
<evidence type="ECO:0000313" key="3">
    <source>
        <dbReference type="Proteomes" id="UP001589590"/>
    </source>
</evidence>
<dbReference type="InterPro" id="IPR006016">
    <property type="entry name" value="UspA"/>
</dbReference>
<gene>
    <name evidence="2" type="ORF">ACFFU1_02355</name>
</gene>
<dbReference type="InterPro" id="IPR014729">
    <property type="entry name" value="Rossmann-like_a/b/a_fold"/>
</dbReference>
<accession>A0ABV5GW49</accession>
<keyword evidence="3" id="KW-1185">Reference proteome</keyword>
<dbReference type="CDD" id="cd00293">
    <property type="entry name" value="USP-like"/>
    <property type="match status" value="1"/>
</dbReference>
<protein>
    <submittedName>
        <fullName evidence="2">Universal stress protein</fullName>
    </submittedName>
</protein>
<dbReference type="Gene3D" id="3.40.50.620">
    <property type="entry name" value="HUPs"/>
    <property type="match status" value="1"/>
</dbReference>
<reference evidence="2 3" key="1">
    <citation type="submission" date="2024-09" db="EMBL/GenBank/DDBJ databases">
        <authorList>
            <person name="Sun Q."/>
            <person name="Mori K."/>
        </authorList>
    </citation>
    <scope>NUCLEOTIDE SEQUENCE [LARGE SCALE GENOMIC DNA]</scope>
    <source>
        <strain evidence="2 3">CECT 8300</strain>
    </source>
</reference>